<dbReference type="PANTHER" id="PTHR33050:SF7">
    <property type="entry name" value="RIBONUCLEASE H"/>
    <property type="match status" value="1"/>
</dbReference>
<gene>
    <name evidence="1" type="ORF">DFH08DRAFT_976110</name>
</gene>
<dbReference type="Proteomes" id="UP001218218">
    <property type="component" value="Unassembled WGS sequence"/>
</dbReference>
<evidence type="ECO:0000313" key="1">
    <source>
        <dbReference type="EMBL" id="KAJ7306181.1"/>
    </source>
</evidence>
<dbReference type="InterPro" id="IPR052055">
    <property type="entry name" value="Hepadnavirus_pol/RT"/>
</dbReference>
<keyword evidence="2" id="KW-1185">Reference proteome</keyword>
<name>A0AAD6Z3W1_9AGAR</name>
<reference evidence="1" key="1">
    <citation type="submission" date="2023-03" db="EMBL/GenBank/DDBJ databases">
        <title>Massive genome expansion in bonnet fungi (Mycena s.s.) driven by repeated elements and novel gene families across ecological guilds.</title>
        <authorList>
            <consortium name="Lawrence Berkeley National Laboratory"/>
            <person name="Harder C.B."/>
            <person name="Miyauchi S."/>
            <person name="Viragh M."/>
            <person name="Kuo A."/>
            <person name="Thoen E."/>
            <person name="Andreopoulos B."/>
            <person name="Lu D."/>
            <person name="Skrede I."/>
            <person name="Drula E."/>
            <person name="Henrissat B."/>
            <person name="Morin E."/>
            <person name="Kohler A."/>
            <person name="Barry K."/>
            <person name="LaButti K."/>
            <person name="Morin E."/>
            <person name="Salamov A."/>
            <person name="Lipzen A."/>
            <person name="Mereny Z."/>
            <person name="Hegedus B."/>
            <person name="Baldrian P."/>
            <person name="Stursova M."/>
            <person name="Weitz H."/>
            <person name="Taylor A."/>
            <person name="Grigoriev I.V."/>
            <person name="Nagy L.G."/>
            <person name="Martin F."/>
            <person name="Kauserud H."/>
        </authorList>
    </citation>
    <scope>NUCLEOTIDE SEQUENCE</scope>
    <source>
        <strain evidence="1">CBHHK002</strain>
    </source>
</reference>
<comment type="caution">
    <text evidence="1">The sequence shown here is derived from an EMBL/GenBank/DDBJ whole genome shotgun (WGS) entry which is preliminary data.</text>
</comment>
<sequence length="390" mass="44311">MHLRTLKSRVPFAQGALLPRNSSRNNERYRSSHSNKSFSAALQAVVEAEWVQAPRDRGSDAMHAATASVSSKHRTTSHLAGTRTQSVAPIRPSGVSAHAITPTAARSAARGQDFLDPRLRDILHNHARKSEFFPIITPLKADNWERRIMEAGLEEACGDILNCIRYGFSHGLDRAQAARTTYILDNLKPALEHPEVISTYLEKEQASVFDVKSTFRLVLTFPEDRPQLMILWEGKVRFNNTFSFGARPAPGVFGHLADLLVHLLKFMLIEEILKWVNDFQVFLELGDELGWIWEPTKHTPFSRWFTHISFDWDLDEKTVSLPEAKHVKYLTKLDPWMEGASVMRKATEDIVGTLNHCTYMVPPGRSRLVSLYRLTALFNWTLISRETDHG</sequence>
<organism evidence="1 2">
    <name type="scientific">Mycena albidolilacea</name>
    <dbReference type="NCBI Taxonomy" id="1033008"/>
    <lineage>
        <taxon>Eukaryota</taxon>
        <taxon>Fungi</taxon>
        <taxon>Dikarya</taxon>
        <taxon>Basidiomycota</taxon>
        <taxon>Agaricomycotina</taxon>
        <taxon>Agaricomycetes</taxon>
        <taxon>Agaricomycetidae</taxon>
        <taxon>Agaricales</taxon>
        <taxon>Marasmiineae</taxon>
        <taxon>Mycenaceae</taxon>
        <taxon>Mycena</taxon>
    </lineage>
</organism>
<dbReference type="AlphaFoldDB" id="A0AAD6Z3W1"/>
<accession>A0AAD6Z3W1</accession>
<dbReference type="EMBL" id="JARIHO010000094">
    <property type="protein sequence ID" value="KAJ7306181.1"/>
    <property type="molecule type" value="Genomic_DNA"/>
</dbReference>
<proteinExistence type="predicted"/>
<evidence type="ECO:0000313" key="2">
    <source>
        <dbReference type="Proteomes" id="UP001218218"/>
    </source>
</evidence>
<dbReference type="PANTHER" id="PTHR33050">
    <property type="entry name" value="REVERSE TRANSCRIPTASE DOMAIN-CONTAINING PROTEIN"/>
    <property type="match status" value="1"/>
</dbReference>
<protein>
    <submittedName>
        <fullName evidence="1">Uncharacterized protein</fullName>
    </submittedName>
</protein>